<gene>
    <name evidence="1" type="ORF">J2782_000986</name>
</gene>
<dbReference type="Proteomes" id="UP001184614">
    <property type="component" value="Unassembled WGS sequence"/>
</dbReference>
<dbReference type="RefSeq" id="WP_310010479.1">
    <property type="nucleotide sequence ID" value="NZ_JAVDQT010000001.1"/>
</dbReference>
<reference evidence="1 2" key="1">
    <citation type="submission" date="2023-07" db="EMBL/GenBank/DDBJ databases">
        <title>Sorghum-associated microbial communities from plants grown in Nebraska, USA.</title>
        <authorList>
            <person name="Schachtman D."/>
        </authorList>
    </citation>
    <scope>NUCLEOTIDE SEQUENCE [LARGE SCALE GENOMIC DNA]</scope>
    <source>
        <strain evidence="1 2">DS1730</strain>
    </source>
</reference>
<sequence>MQMPEVNRIAELDRYGMNWHDEMEPNSEGDYVLFSQSEAIIAAERAQTDAYGIALMMIREGCEHPSDIARKALEGFGK</sequence>
<proteinExistence type="predicted"/>
<dbReference type="EMBL" id="JAVDQT010000001">
    <property type="protein sequence ID" value="MDR6431281.1"/>
    <property type="molecule type" value="Genomic_DNA"/>
</dbReference>
<evidence type="ECO:0000313" key="1">
    <source>
        <dbReference type="EMBL" id="MDR6431281.1"/>
    </source>
</evidence>
<comment type="caution">
    <text evidence="1">The sequence shown here is derived from an EMBL/GenBank/DDBJ whole genome shotgun (WGS) entry which is preliminary data.</text>
</comment>
<name>A0ABU1M6A0_9HYPH</name>
<accession>A0ABU1M6A0</accession>
<evidence type="ECO:0000313" key="2">
    <source>
        <dbReference type="Proteomes" id="UP001184614"/>
    </source>
</evidence>
<protein>
    <submittedName>
        <fullName evidence="1">RNase P/RNase MRP subunit POP5</fullName>
    </submittedName>
</protein>
<organism evidence="1 2">
    <name type="scientific">Brucella pseudogrignonensis</name>
    <dbReference type="NCBI Taxonomy" id="419475"/>
    <lineage>
        <taxon>Bacteria</taxon>
        <taxon>Pseudomonadati</taxon>
        <taxon>Pseudomonadota</taxon>
        <taxon>Alphaproteobacteria</taxon>
        <taxon>Hyphomicrobiales</taxon>
        <taxon>Brucellaceae</taxon>
        <taxon>Brucella/Ochrobactrum group</taxon>
        <taxon>Brucella</taxon>
    </lineage>
</organism>
<keyword evidence="2" id="KW-1185">Reference proteome</keyword>